<dbReference type="PANTHER" id="PTHR12830:SF9">
    <property type="entry name" value="ANAPHASE-PROMOTING COMPLEX SUBUNIT 5"/>
    <property type="match status" value="1"/>
</dbReference>
<dbReference type="GO" id="GO:0051301">
    <property type="term" value="P:cell division"/>
    <property type="evidence" value="ECO:0007669"/>
    <property type="project" value="UniProtKB-KW"/>
</dbReference>
<keyword evidence="4" id="KW-0498">Mitosis</keyword>
<dbReference type="GO" id="GO:0070979">
    <property type="term" value="P:protein K11-linked ubiquitination"/>
    <property type="evidence" value="ECO:0007669"/>
    <property type="project" value="TreeGrafter"/>
</dbReference>
<dbReference type="PROSITE" id="PS50005">
    <property type="entry name" value="TPR"/>
    <property type="match status" value="1"/>
</dbReference>
<evidence type="ECO:0000256" key="7">
    <source>
        <dbReference type="PROSITE-ProRule" id="PRU00339"/>
    </source>
</evidence>
<name>A0A2P6TZS0_CHLSO</name>
<gene>
    <name evidence="10" type="ORF">C2E21_1386</name>
</gene>
<evidence type="ECO:0000256" key="8">
    <source>
        <dbReference type="SAM" id="MobiDB-lite"/>
    </source>
</evidence>
<dbReference type="Pfam" id="PF12862">
    <property type="entry name" value="ANAPC5"/>
    <property type="match status" value="1"/>
</dbReference>
<dbReference type="Proteomes" id="UP000239899">
    <property type="component" value="Unassembled WGS sequence"/>
</dbReference>
<keyword evidence="7" id="KW-0802">TPR repeat</keyword>
<dbReference type="STRING" id="3076.A0A2P6TZS0"/>
<evidence type="ECO:0000256" key="4">
    <source>
        <dbReference type="ARBA" id="ARBA00022776"/>
    </source>
</evidence>
<evidence type="ECO:0000256" key="2">
    <source>
        <dbReference type="ARBA" id="ARBA00016066"/>
    </source>
</evidence>
<evidence type="ECO:0000256" key="6">
    <source>
        <dbReference type="ARBA" id="ARBA00023306"/>
    </source>
</evidence>
<sequence>MEPARPYDVALCTLCRIYLCPDASDPPPDSPLHPVFGEALLREIRRRDEAASPSLIELLRRVQDHVCPHRDEASPEADFFGAVKAGVGQRLALLETPDDLVAFFGALAEGVITSATSAPAEGEDGGADASSALGVYLRMVYARYTAMSFEAICQLLTEVQAYFDAAVAVLQGQPEPEQRPGAALKSGPELERFLAGQLAGLPQRAGRAAQGELEAPLAELQGAAPHLPRTYLARHLASLHHRDFSSAQDYLHRFFDYTQAEGGMAGAPPAGAGGAGQDEVAARSRLQSAALSLGAMHAQLGHVEEAMQALNETVRIAQQSSDDACLAHALASLCQILDATTPGTITSVSQMPGASPAARHYSQLGQLLRRCLRRSEELQLPHLVAFGRLALARFELLHPQPPPAATEASSRGTSSSSSSSADPPCASSVAVAGAARDVAHLHMATRLAAATPAAPPASSGTSTARVLRGVSDLFTAMPPMFAPRMQGMGVQASAVAELERLAGGAHLLQAAAWELRGSRVLSQAHALTCLDAFGDVAHAEDQATALAQLATSVAAAHGYRAAEQLLAVADERLPAAQSRVLRAARLAIAQERALHRRDLHAAMDIATQMAALASPTDSTDITLRLEAEERLARTLLAAGRTEDAAAAAHKLFAMAAATGQQLHAARLLLLLGRAHREAGAPLAALPYALSCVYHARQLAADLLSCEAAVLMAQLWCDLGAEHAQHAQQELEGALPLILAHGSQELQARAQVALAEALMAKHATPAGLQEDAEWVLGLLGEAEQLYQGLEDAQADCHCRYLRALVHDALGHSAERDADAAAALDCGRQQLLSDLP</sequence>
<keyword evidence="11" id="KW-1185">Reference proteome</keyword>
<protein>
    <recommendedName>
        <fullName evidence="2">Anaphase-promoting complex subunit 5</fullName>
    </recommendedName>
</protein>
<evidence type="ECO:0000256" key="3">
    <source>
        <dbReference type="ARBA" id="ARBA00022618"/>
    </source>
</evidence>
<accession>A0A2P6TZS0</accession>
<feature type="region of interest" description="Disordered" evidence="8">
    <location>
        <begin position="401"/>
        <end position="426"/>
    </location>
</feature>
<dbReference type="OrthoDB" id="2504561at2759"/>
<comment type="similarity">
    <text evidence="1">Belongs to the APC5 family.</text>
</comment>
<keyword evidence="6" id="KW-0131">Cell cycle</keyword>
<dbReference type="GO" id="GO:0005680">
    <property type="term" value="C:anaphase-promoting complex"/>
    <property type="evidence" value="ECO:0007669"/>
    <property type="project" value="InterPro"/>
</dbReference>
<dbReference type="PANTHER" id="PTHR12830">
    <property type="entry name" value="ANAPHASE-PROMOTING COMPLEX SUBUNIT 5"/>
    <property type="match status" value="1"/>
</dbReference>
<feature type="compositionally biased region" description="Low complexity" evidence="8">
    <location>
        <begin position="405"/>
        <end position="426"/>
    </location>
</feature>
<keyword evidence="5" id="KW-0833">Ubl conjugation pathway</keyword>
<dbReference type="EMBL" id="LHPG02000003">
    <property type="protein sequence ID" value="PRW59553.1"/>
    <property type="molecule type" value="Genomic_DNA"/>
</dbReference>
<dbReference type="InterPro" id="IPR019734">
    <property type="entry name" value="TPR_rpt"/>
</dbReference>
<comment type="caution">
    <text evidence="10">The sequence shown here is derived from an EMBL/GenBank/DDBJ whole genome shotgun (WGS) entry which is preliminary data.</text>
</comment>
<feature type="domain" description="Anaphase-promoting complex subunit 5" evidence="9">
    <location>
        <begin position="231"/>
        <end position="338"/>
    </location>
</feature>
<feature type="repeat" description="TPR" evidence="7">
    <location>
        <begin position="287"/>
        <end position="320"/>
    </location>
</feature>
<dbReference type="GO" id="GO:0045842">
    <property type="term" value="P:positive regulation of mitotic metaphase/anaphase transition"/>
    <property type="evidence" value="ECO:0007669"/>
    <property type="project" value="TreeGrafter"/>
</dbReference>
<evidence type="ECO:0000256" key="5">
    <source>
        <dbReference type="ARBA" id="ARBA00022786"/>
    </source>
</evidence>
<dbReference type="AlphaFoldDB" id="A0A2P6TZS0"/>
<proteinExistence type="inferred from homology"/>
<evidence type="ECO:0000259" key="9">
    <source>
        <dbReference type="Pfam" id="PF12862"/>
    </source>
</evidence>
<keyword evidence="3" id="KW-0132">Cell division</keyword>
<evidence type="ECO:0000313" key="10">
    <source>
        <dbReference type="EMBL" id="PRW59553.1"/>
    </source>
</evidence>
<dbReference type="GO" id="GO:0031145">
    <property type="term" value="P:anaphase-promoting complex-dependent catabolic process"/>
    <property type="evidence" value="ECO:0007669"/>
    <property type="project" value="TreeGrafter"/>
</dbReference>
<dbReference type="InterPro" id="IPR037679">
    <property type="entry name" value="Apc5"/>
</dbReference>
<evidence type="ECO:0000313" key="11">
    <source>
        <dbReference type="Proteomes" id="UP000239899"/>
    </source>
</evidence>
<organism evidence="10 11">
    <name type="scientific">Chlorella sorokiniana</name>
    <name type="common">Freshwater green alga</name>
    <dbReference type="NCBI Taxonomy" id="3076"/>
    <lineage>
        <taxon>Eukaryota</taxon>
        <taxon>Viridiplantae</taxon>
        <taxon>Chlorophyta</taxon>
        <taxon>core chlorophytes</taxon>
        <taxon>Trebouxiophyceae</taxon>
        <taxon>Chlorellales</taxon>
        <taxon>Chlorellaceae</taxon>
        <taxon>Chlorella clade</taxon>
        <taxon>Chlorella</taxon>
    </lineage>
</organism>
<evidence type="ECO:0000256" key="1">
    <source>
        <dbReference type="ARBA" id="ARBA00007450"/>
    </source>
</evidence>
<dbReference type="InterPro" id="IPR026000">
    <property type="entry name" value="Apc5_dom"/>
</dbReference>
<reference evidence="10 11" key="1">
    <citation type="journal article" date="2018" name="Plant J.">
        <title>Genome sequences of Chlorella sorokiniana UTEX 1602 and Micractinium conductrix SAG 241.80: implications to maltose excretion by a green alga.</title>
        <authorList>
            <person name="Arriola M.B."/>
            <person name="Velmurugan N."/>
            <person name="Zhang Y."/>
            <person name="Plunkett M.H."/>
            <person name="Hondzo H."/>
            <person name="Barney B.M."/>
        </authorList>
    </citation>
    <scope>NUCLEOTIDE SEQUENCE [LARGE SCALE GENOMIC DNA]</scope>
    <source>
        <strain evidence="11">UTEX 1602</strain>
    </source>
</reference>